<dbReference type="OrthoDB" id="1736837at2759"/>
<reference evidence="2 3" key="1">
    <citation type="journal article" date="2018" name="PLoS Genet.">
        <title>Population sequencing reveals clonal diversity and ancestral inbreeding in the grapevine cultivar Chardonnay.</title>
        <authorList>
            <person name="Roach M.J."/>
            <person name="Johnson D.L."/>
            <person name="Bohlmann J."/>
            <person name="van Vuuren H.J."/>
            <person name="Jones S.J."/>
            <person name="Pretorius I.S."/>
            <person name="Schmidt S.A."/>
            <person name="Borneman A.R."/>
        </authorList>
    </citation>
    <scope>NUCLEOTIDE SEQUENCE [LARGE SCALE GENOMIC DNA]</scope>
    <source>
        <strain evidence="3">cv. Chardonnay</strain>
        <tissue evidence="2">Leaf</tissue>
    </source>
</reference>
<dbReference type="PANTHER" id="PTHR24014">
    <property type="entry name" value="2-OXOGLUTARATE AND IRON-DEPENDENT OXYGENASE DOMAIN-CONTAINING PROTEIN 2"/>
    <property type="match status" value="1"/>
</dbReference>
<dbReference type="Proteomes" id="UP000288805">
    <property type="component" value="Unassembled WGS sequence"/>
</dbReference>
<evidence type="ECO:0000256" key="1">
    <source>
        <dbReference type="ARBA" id="ARBA00022896"/>
    </source>
</evidence>
<accession>A0A438C160</accession>
<organism evidence="2 3">
    <name type="scientific">Vitis vinifera</name>
    <name type="common">Grape</name>
    <dbReference type="NCBI Taxonomy" id="29760"/>
    <lineage>
        <taxon>Eukaryota</taxon>
        <taxon>Viridiplantae</taxon>
        <taxon>Streptophyta</taxon>
        <taxon>Embryophyta</taxon>
        <taxon>Tracheophyta</taxon>
        <taxon>Spermatophyta</taxon>
        <taxon>Magnoliopsida</taxon>
        <taxon>eudicotyledons</taxon>
        <taxon>Gunneridae</taxon>
        <taxon>Pentapetalae</taxon>
        <taxon>rosids</taxon>
        <taxon>Vitales</taxon>
        <taxon>Vitaceae</taxon>
        <taxon>Viteae</taxon>
        <taxon>Vitis</taxon>
    </lineage>
</organism>
<sequence length="129" mass="14886">MYLGSCLAPFKIMGHAPEVTYLIWPKNWATLCMDVFSIMCLEILDYYHVPGHAVLHCGRHRHGARATTSGHRMNLLLWCRSAVFRELKKYQKDFSSWCAVCQHEKKERQRVAVATTKLELLKRDGNPAP</sequence>
<dbReference type="GO" id="GO:0031418">
    <property type="term" value="F:L-ascorbic acid binding"/>
    <property type="evidence" value="ECO:0007669"/>
    <property type="project" value="UniProtKB-KW"/>
</dbReference>
<protein>
    <submittedName>
        <fullName evidence="2">Putative PKHD-type hydroxylase</fullName>
    </submittedName>
</protein>
<dbReference type="EMBL" id="QGNW01002582">
    <property type="protein sequence ID" value="RVW16963.1"/>
    <property type="molecule type" value="Genomic_DNA"/>
</dbReference>
<evidence type="ECO:0000313" key="3">
    <source>
        <dbReference type="Proteomes" id="UP000288805"/>
    </source>
</evidence>
<dbReference type="PANTHER" id="PTHR24014:SF4">
    <property type="entry name" value="2-OXOGLUTARATE AND IRON-DEPENDENT OXYGENASE DOMAIN-CONTAINING PROTEIN 2"/>
    <property type="match status" value="1"/>
</dbReference>
<keyword evidence="1" id="KW-0847">Vitamin C</keyword>
<dbReference type="AlphaFoldDB" id="A0A438C160"/>
<comment type="caution">
    <text evidence="2">The sequence shown here is derived from an EMBL/GenBank/DDBJ whole genome shotgun (WGS) entry which is preliminary data.</text>
</comment>
<evidence type="ECO:0000313" key="2">
    <source>
        <dbReference type="EMBL" id="RVW16963.1"/>
    </source>
</evidence>
<proteinExistence type="predicted"/>
<name>A0A438C160_VITVI</name>
<gene>
    <name evidence="2" type="primary">VvCHDh001125_1</name>
    <name evidence="2" type="ORF">CK203_070730</name>
</gene>